<gene>
    <name evidence="9" type="ORF">WJX75_003163</name>
</gene>
<dbReference type="CDD" id="cd03016">
    <property type="entry name" value="PRX_1cys"/>
    <property type="match status" value="1"/>
</dbReference>
<dbReference type="InterPro" id="IPR045020">
    <property type="entry name" value="PRX_1cys"/>
</dbReference>
<name>A0ABR2YIH5_9CHLO</name>
<evidence type="ECO:0000313" key="10">
    <source>
        <dbReference type="Proteomes" id="UP001491310"/>
    </source>
</evidence>
<reference evidence="9 10" key="1">
    <citation type="journal article" date="2024" name="Nat. Commun.">
        <title>Phylogenomics reveals the evolutionary origins of lichenization in chlorophyte algae.</title>
        <authorList>
            <person name="Puginier C."/>
            <person name="Libourel C."/>
            <person name="Otte J."/>
            <person name="Skaloud P."/>
            <person name="Haon M."/>
            <person name="Grisel S."/>
            <person name="Petersen M."/>
            <person name="Berrin J.G."/>
            <person name="Delaux P.M."/>
            <person name="Dal Grande F."/>
            <person name="Keller J."/>
        </authorList>
    </citation>
    <scope>NUCLEOTIDE SEQUENCE [LARGE SCALE GENOMIC DNA]</scope>
    <source>
        <strain evidence="9 10">SAG 216-7</strain>
    </source>
</reference>
<keyword evidence="3" id="KW-0049">Antioxidant</keyword>
<dbReference type="PROSITE" id="PS51352">
    <property type="entry name" value="THIOREDOXIN_2"/>
    <property type="match status" value="1"/>
</dbReference>
<dbReference type="EC" id="1.11.1.24" evidence="1"/>
<accession>A0ABR2YIH5</accession>
<dbReference type="PANTHER" id="PTHR43503:SF12">
    <property type="entry name" value="PEROXIREDOXIN"/>
    <property type="match status" value="1"/>
</dbReference>
<protein>
    <recommendedName>
        <fullName evidence="1">thioredoxin-dependent peroxiredoxin</fullName>
        <ecNumber evidence="1">1.11.1.24</ecNumber>
    </recommendedName>
</protein>
<dbReference type="SUPFAM" id="SSF52833">
    <property type="entry name" value="Thioredoxin-like"/>
    <property type="match status" value="1"/>
</dbReference>
<sequence length="522" mass="58315">MCNVPSGAEAYGALYASKSSDGVLRLGNIVPDFKADTTQGPMHFHEWIEGSWAILFSHPADFTPVCTTEIGRLALKYDELKSKGCKLATLSCDPVDSHNKWLHDVVAHCENKVTIDFPIIADPTREIAVKYGMIDPELKDKEGLPLTCRAVFIIGPDKKLKLSLNYPASVGRNMDEITRVVDALQLSAKYSVATPANWPNNHESIGKKGQAFLLPTVTPEDAKKYFPDHSTCTVPSGIDYLRLTPIDSLVSNNRILASRWGHMVAGRCYIWLAALLCSLLVSLPATSIAHQWLPLDGRGTQAANSERAVAERSAWESRLPIFVIGLKHREEERLAKFLLKLRWYEDLHVVEAVDGRTLEPTDKMTSGEIGCFESHRKAWKKVVDEEVRQAIIMEDDADVDMSAHMREVAAFVAEAPSDWQMLYLGINNDKDIRNVTATVAEPVHYIMGTHAYVIRNSVAARLHALSETPPYKDIYKPVDMWLTEQGLKIYVINPPLVKQRNFGDTDTQGIRTKTINATRLLL</sequence>
<dbReference type="InterPro" id="IPR000866">
    <property type="entry name" value="AhpC/TSA"/>
</dbReference>
<evidence type="ECO:0000256" key="2">
    <source>
        <dbReference type="ARBA" id="ARBA00022559"/>
    </source>
</evidence>
<comment type="caution">
    <text evidence="9">The sequence shown here is derived from an EMBL/GenBank/DDBJ whole genome shotgun (WGS) entry which is preliminary data.</text>
</comment>
<dbReference type="InterPro" id="IPR036249">
    <property type="entry name" value="Thioredoxin-like_sf"/>
</dbReference>
<dbReference type="InterPro" id="IPR013766">
    <property type="entry name" value="Thioredoxin_domain"/>
</dbReference>
<comment type="catalytic activity">
    <reaction evidence="7">
        <text>a hydroperoxide + [thioredoxin]-dithiol = an alcohol + [thioredoxin]-disulfide + H2O</text>
        <dbReference type="Rhea" id="RHEA:62620"/>
        <dbReference type="Rhea" id="RHEA-COMP:10698"/>
        <dbReference type="Rhea" id="RHEA-COMP:10700"/>
        <dbReference type="ChEBI" id="CHEBI:15377"/>
        <dbReference type="ChEBI" id="CHEBI:29950"/>
        <dbReference type="ChEBI" id="CHEBI:30879"/>
        <dbReference type="ChEBI" id="CHEBI:35924"/>
        <dbReference type="ChEBI" id="CHEBI:50058"/>
        <dbReference type="EC" id="1.11.1.24"/>
    </reaction>
</comment>
<evidence type="ECO:0000256" key="6">
    <source>
        <dbReference type="ARBA" id="ARBA00025719"/>
    </source>
</evidence>
<organism evidence="9 10">
    <name type="scientific">Coccomyxa subellipsoidea</name>
    <dbReference type="NCBI Taxonomy" id="248742"/>
    <lineage>
        <taxon>Eukaryota</taxon>
        <taxon>Viridiplantae</taxon>
        <taxon>Chlorophyta</taxon>
        <taxon>core chlorophytes</taxon>
        <taxon>Trebouxiophyceae</taxon>
        <taxon>Trebouxiophyceae incertae sedis</taxon>
        <taxon>Coccomyxaceae</taxon>
        <taxon>Coccomyxa</taxon>
    </lineage>
</organism>
<evidence type="ECO:0000256" key="1">
    <source>
        <dbReference type="ARBA" id="ARBA00013017"/>
    </source>
</evidence>
<keyword evidence="10" id="KW-1185">Reference proteome</keyword>
<dbReference type="EMBL" id="JALJOT010000011">
    <property type="protein sequence ID" value="KAK9905614.1"/>
    <property type="molecule type" value="Genomic_DNA"/>
</dbReference>
<dbReference type="Pfam" id="PF00578">
    <property type="entry name" value="AhpC-TSA"/>
    <property type="match status" value="1"/>
</dbReference>
<keyword evidence="4" id="KW-0560">Oxidoreductase</keyword>
<evidence type="ECO:0000256" key="4">
    <source>
        <dbReference type="ARBA" id="ARBA00023002"/>
    </source>
</evidence>
<comment type="similarity">
    <text evidence="6">Belongs to the peroxiredoxin family. Prx6 subfamily.</text>
</comment>
<evidence type="ECO:0000256" key="3">
    <source>
        <dbReference type="ARBA" id="ARBA00022862"/>
    </source>
</evidence>
<dbReference type="Proteomes" id="UP001491310">
    <property type="component" value="Unassembled WGS sequence"/>
</dbReference>
<dbReference type="Gene3D" id="3.40.30.10">
    <property type="entry name" value="Glutaredoxin"/>
    <property type="match status" value="1"/>
</dbReference>
<evidence type="ECO:0000256" key="7">
    <source>
        <dbReference type="ARBA" id="ARBA00049091"/>
    </source>
</evidence>
<evidence type="ECO:0000313" key="9">
    <source>
        <dbReference type="EMBL" id="KAK9905614.1"/>
    </source>
</evidence>
<dbReference type="CDD" id="cd06532">
    <property type="entry name" value="Glyco_transf_25"/>
    <property type="match status" value="1"/>
</dbReference>
<dbReference type="Pfam" id="PF10417">
    <property type="entry name" value="1-cysPrx_C"/>
    <property type="match status" value="1"/>
</dbReference>
<dbReference type="Gene3D" id="3.30.1020.10">
    <property type="entry name" value="Antioxidant, Horf6, Chain A, domain2"/>
    <property type="match status" value="1"/>
</dbReference>
<evidence type="ECO:0000256" key="5">
    <source>
        <dbReference type="ARBA" id="ARBA00023284"/>
    </source>
</evidence>
<dbReference type="PANTHER" id="PTHR43503">
    <property type="entry name" value="MCG48959-RELATED"/>
    <property type="match status" value="1"/>
</dbReference>
<dbReference type="InterPro" id="IPR019479">
    <property type="entry name" value="Peroxiredoxin_C"/>
</dbReference>
<keyword evidence="2" id="KW-0575">Peroxidase</keyword>
<proteinExistence type="inferred from homology"/>
<dbReference type="Pfam" id="PF01755">
    <property type="entry name" value="Glyco_transf_25"/>
    <property type="match status" value="1"/>
</dbReference>
<dbReference type="InterPro" id="IPR002654">
    <property type="entry name" value="Glyco_trans_25"/>
</dbReference>
<feature type="domain" description="Thioredoxin" evidence="8">
    <location>
        <begin position="24"/>
        <end position="186"/>
    </location>
</feature>
<evidence type="ECO:0000259" key="8">
    <source>
        <dbReference type="PROSITE" id="PS51352"/>
    </source>
</evidence>
<keyword evidence="5" id="KW-0676">Redox-active center</keyword>